<dbReference type="Gene3D" id="3.30.300.30">
    <property type="match status" value="1"/>
</dbReference>
<evidence type="ECO:0000256" key="1">
    <source>
        <dbReference type="ARBA" id="ARBA00006432"/>
    </source>
</evidence>
<evidence type="ECO:0000313" key="5">
    <source>
        <dbReference type="Proteomes" id="UP000033140"/>
    </source>
</evidence>
<accession>A0A0E9NKG1</accession>
<dbReference type="STRING" id="698492.A0A0E9NKG1"/>
<dbReference type="InterPro" id="IPR025110">
    <property type="entry name" value="AMP-bd_C"/>
</dbReference>
<evidence type="ECO:0000259" key="2">
    <source>
        <dbReference type="Pfam" id="PF00501"/>
    </source>
</evidence>
<comment type="caution">
    <text evidence="4">The sequence shown here is derived from an EMBL/GenBank/DDBJ whole genome shotgun (WGS) entry which is preliminary data.</text>
</comment>
<protein>
    <recommendedName>
        <fullName evidence="6">4-coumarate--CoA ligase</fullName>
    </recommendedName>
</protein>
<feature type="domain" description="AMP-binding enzyme C-terminal" evidence="3">
    <location>
        <begin position="459"/>
        <end position="538"/>
    </location>
</feature>
<dbReference type="SUPFAM" id="SSF56801">
    <property type="entry name" value="Acetyl-CoA synthetase-like"/>
    <property type="match status" value="1"/>
</dbReference>
<evidence type="ECO:0000259" key="3">
    <source>
        <dbReference type="Pfam" id="PF13193"/>
    </source>
</evidence>
<reference evidence="4 5" key="2">
    <citation type="journal article" date="2014" name="J. Gen. Appl. Microbiol.">
        <title>The early diverging ascomycetous budding yeast Saitoella complicata has three histone deacetylases belonging to the Clr6, Hos2, and Rpd3 lineages.</title>
        <authorList>
            <person name="Nishida H."/>
            <person name="Matsumoto T."/>
            <person name="Kondo S."/>
            <person name="Hamamoto M."/>
            <person name="Yoshikawa H."/>
        </authorList>
    </citation>
    <scope>NUCLEOTIDE SEQUENCE [LARGE SCALE GENOMIC DNA]</scope>
    <source>
        <strain evidence="4 5">NRRL Y-17804</strain>
    </source>
</reference>
<dbReference type="Pfam" id="PF00501">
    <property type="entry name" value="AMP-binding"/>
    <property type="match status" value="1"/>
</dbReference>
<dbReference type="PROSITE" id="PS00455">
    <property type="entry name" value="AMP_BINDING"/>
    <property type="match status" value="1"/>
</dbReference>
<dbReference type="RefSeq" id="XP_019021374.1">
    <property type="nucleotide sequence ID" value="XM_019165807.1"/>
</dbReference>
<dbReference type="CDD" id="cd05911">
    <property type="entry name" value="Firefly_Luc_like"/>
    <property type="match status" value="1"/>
</dbReference>
<name>A0A0E9NKG1_SAICN</name>
<gene>
    <name evidence="4" type="ORF">G7K_4320-t1</name>
</gene>
<dbReference type="EMBL" id="BACD03000030">
    <property type="protein sequence ID" value="GAO50186.1"/>
    <property type="molecule type" value="Genomic_DNA"/>
</dbReference>
<feature type="domain" description="AMP-dependent synthetase/ligase" evidence="2">
    <location>
        <begin position="36"/>
        <end position="404"/>
    </location>
</feature>
<evidence type="ECO:0008006" key="6">
    <source>
        <dbReference type="Google" id="ProtNLM"/>
    </source>
</evidence>
<dbReference type="Pfam" id="PF13193">
    <property type="entry name" value="AMP-binding_C"/>
    <property type="match status" value="1"/>
</dbReference>
<keyword evidence="5" id="KW-1185">Reference proteome</keyword>
<comment type="similarity">
    <text evidence="1">Belongs to the ATP-dependent AMP-binding enzyme family.</text>
</comment>
<dbReference type="PANTHER" id="PTHR24096">
    <property type="entry name" value="LONG-CHAIN-FATTY-ACID--COA LIGASE"/>
    <property type="match status" value="1"/>
</dbReference>
<dbReference type="OrthoDB" id="1898221at2759"/>
<dbReference type="InterPro" id="IPR020845">
    <property type="entry name" value="AMP-binding_CS"/>
</dbReference>
<sequence>MVFTSPFNEPKLTFDMIPDNISLFDFIFDPRYGRATARNPAFIDSSTGEERSLEETRVRTLHLAQGMFKVLGDGKFGEQKFIGTFYPNLLEVPAVTWATHRLGWTVTPANPAYTSAELAYQLKHSEAKALFTFSPMLETAVAAAKEVGIPEDQIFVLDQAPGFKSVQDLVDIGRKEKELPALNWSPGDGKTKMAFLSYSSGTTGLPKGVMVSHYNVIANTLQIVAFNGGFHKEKTTVLGLLPFYHIYGLVVILHAECYSGNTVVLVPKFELEPFVSTLVKYKIAKLFLVPPLVIRLVKDPYVRPEHLAHVKECFSGAAPLGPETQKALRDKVPGILFRQGYGMTETATVVVCSHETDQWDGSAGSSVQLQELKLVDPTSGKEVTEYDTPGELLVKGPQVTLGYYKNEKATAETFLEGGWIRTGDECVIRKSPQGFEHLFVVDRIKELIKVKGMQVAPAELEECLLAHPKVADAAVIGIPDERSGEVPKAYVVLHKNVPHTEETKRELAEWVQKQKARFKRLQGGIEFLEIIPKTASGKILRRELRERHKMHDLRAKL</sequence>
<dbReference type="FunFam" id="3.30.300.30:FF:000007">
    <property type="entry name" value="4-coumarate--CoA ligase 2"/>
    <property type="match status" value="1"/>
</dbReference>
<reference evidence="4 5" key="1">
    <citation type="journal article" date="2011" name="J. Gen. Appl. Microbiol.">
        <title>Draft genome sequencing of the enigmatic yeast Saitoella complicata.</title>
        <authorList>
            <person name="Nishida H."/>
            <person name="Hamamoto M."/>
            <person name="Sugiyama J."/>
        </authorList>
    </citation>
    <scope>NUCLEOTIDE SEQUENCE [LARGE SCALE GENOMIC DNA]</scope>
    <source>
        <strain evidence="4 5">NRRL Y-17804</strain>
    </source>
</reference>
<dbReference type="Proteomes" id="UP000033140">
    <property type="component" value="Unassembled WGS sequence"/>
</dbReference>
<dbReference type="InterPro" id="IPR045851">
    <property type="entry name" value="AMP-bd_C_sf"/>
</dbReference>
<dbReference type="OMA" id="RDPYTCG"/>
<evidence type="ECO:0000313" key="4">
    <source>
        <dbReference type="EMBL" id="GAO50186.1"/>
    </source>
</evidence>
<dbReference type="InterPro" id="IPR042099">
    <property type="entry name" value="ANL_N_sf"/>
</dbReference>
<reference evidence="4 5" key="3">
    <citation type="journal article" date="2015" name="Genome Announc.">
        <title>Draft Genome Sequence of the Archiascomycetous Yeast Saitoella complicata.</title>
        <authorList>
            <person name="Yamauchi K."/>
            <person name="Kondo S."/>
            <person name="Hamamoto M."/>
            <person name="Takahashi Y."/>
            <person name="Ogura Y."/>
            <person name="Hayashi T."/>
            <person name="Nishida H."/>
        </authorList>
    </citation>
    <scope>NUCLEOTIDE SEQUENCE [LARGE SCALE GENOMIC DNA]</scope>
    <source>
        <strain evidence="4 5">NRRL Y-17804</strain>
    </source>
</reference>
<organism evidence="4 5">
    <name type="scientific">Saitoella complicata (strain BCRC 22490 / CBS 7301 / JCM 7358 / NBRC 10748 / NRRL Y-17804)</name>
    <dbReference type="NCBI Taxonomy" id="698492"/>
    <lineage>
        <taxon>Eukaryota</taxon>
        <taxon>Fungi</taxon>
        <taxon>Dikarya</taxon>
        <taxon>Ascomycota</taxon>
        <taxon>Taphrinomycotina</taxon>
        <taxon>Taphrinomycotina incertae sedis</taxon>
        <taxon>Saitoella</taxon>
    </lineage>
</organism>
<dbReference type="PANTHER" id="PTHR24096:SF422">
    <property type="entry name" value="BCDNA.GH02901"/>
    <property type="match status" value="1"/>
</dbReference>
<dbReference type="InterPro" id="IPR000873">
    <property type="entry name" value="AMP-dep_synth/lig_dom"/>
</dbReference>
<dbReference type="AlphaFoldDB" id="A0A0E9NKG1"/>
<dbReference type="GO" id="GO:0016405">
    <property type="term" value="F:CoA-ligase activity"/>
    <property type="evidence" value="ECO:0007669"/>
    <property type="project" value="TreeGrafter"/>
</dbReference>
<dbReference type="Gene3D" id="3.40.50.12780">
    <property type="entry name" value="N-terminal domain of ligase-like"/>
    <property type="match status" value="1"/>
</dbReference>
<proteinExistence type="inferred from homology"/>